<dbReference type="Pfam" id="PF00106">
    <property type="entry name" value="adh_short"/>
    <property type="match status" value="1"/>
</dbReference>
<dbReference type="NCBIfam" id="NF004846">
    <property type="entry name" value="PRK06197.1"/>
    <property type="match status" value="1"/>
</dbReference>
<keyword evidence="3" id="KW-1185">Reference proteome</keyword>
<name>A0A7W7LF62_STRNE</name>
<keyword evidence="1" id="KW-0560">Oxidoreductase</keyword>
<accession>A0A7W7LF62</accession>
<dbReference type="NCBIfam" id="NF004513">
    <property type="entry name" value="PRK05854.1"/>
    <property type="match status" value="1"/>
</dbReference>
<evidence type="ECO:0000313" key="3">
    <source>
        <dbReference type="Proteomes" id="UP000556436"/>
    </source>
</evidence>
<dbReference type="CDD" id="cd05327">
    <property type="entry name" value="retinol-DH_like_SDR_c_like"/>
    <property type="match status" value="1"/>
</dbReference>
<dbReference type="EMBL" id="JACHJG010000011">
    <property type="protein sequence ID" value="MBB4889044.1"/>
    <property type="molecule type" value="Genomic_DNA"/>
</dbReference>
<dbReference type="InterPro" id="IPR036291">
    <property type="entry name" value="NAD(P)-bd_dom_sf"/>
</dbReference>
<dbReference type="Gene3D" id="3.40.50.720">
    <property type="entry name" value="NAD(P)-binding Rossmann-like Domain"/>
    <property type="match status" value="1"/>
</dbReference>
<dbReference type="RefSeq" id="WP_184737144.1">
    <property type="nucleotide sequence ID" value="NZ_BMRW01000002.1"/>
</dbReference>
<dbReference type="PANTHER" id="PTHR43157:SF31">
    <property type="entry name" value="PHOSPHATIDYLINOSITOL-GLYCAN BIOSYNTHESIS CLASS F PROTEIN"/>
    <property type="match status" value="1"/>
</dbReference>
<gene>
    <name evidence="2" type="ORF">FHS38_005119</name>
</gene>
<evidence type="ECO:0000313" key="2">
    <source>
        <dbReference type="EMBL" id="MBB4889044.1"/>
    </source>
</evidence>
<dbReference type="PRINTS" id="PR00081">
    <property type="entry name" value="GDHRDH"/>
</dbReference>
<evidence type="ECO:0000256" key="1">
    <source>
        <dbReference type="ARBA" id="ARBA00023002"/>
    </source>
</evidence>
<organism evidence="2 3">
    <name type="scientific">Streptomyces netropsis</name>
    <name type="common">Streptoverticillium netropsis</name>
    <dbReference type="NCBI Taxonomy" id="55404"/>
    <lineage>
        <taxon>Bacteria</taxon>
        <taxon>Bacillati</taxon>
        <taxon>Actinomycetota</taxon>
        <taxon>Actinomycetes</taxon>
        <taxon>Kitasatosporales</taxon>
        <taxon>Streptomycetaceae</taxon>
        <taxon>Streptomyces</taxon>
    </lineage>
</organism>
<dbReference type="GO" id="GO:0016491">
    <property type="term" value="F:oxidoreductase activity"/>
    <property type="evidence" value="ECO:0007669"/>
    <property type="project" value="UniProtKB-KW"/>
</dbReference>
<sequence>MTNAPTIADRWAAADIPDQSGRTAIVTGANSGLGYVTARELARRGARVVLTARNPEKGRAALGRLRDEQPGAVVELRPLDLADLDSVRVFAGTVDTPVDILINNAGIMMPPRSLTAQGFESQLGTNHLGHFALTGLLLDRLRAGRDPRVVTVSSTLHKNGSIRFDDLNGERSYSPRAFYAQSKFANVLFGLELDRRLRATGSPVRSLLAHPGYSATNLQSTGPTGMLNAILKVTNRLMAQDVETGALNQLYAAVEPRAEGGQFIGPNGRNESKGYPALVQPAESAKDLDTARRLWDLSERVTGVRYRFPAEEETGPPETEA</sequence>
<dbReference type="Proteomes" id="UP000556436">
    <property type="component" value="Unassembled WGS sequence"/>
</dbReference>
<dbReference type="SUPFAM" id="SSF51735">
    <property type="entry name" value="NAD(P)-binding Rossmann-fold domains"/>
    <property type="match status" value="1"/>
</dbReference>
<dbReference type="PANTHER" id="PTHR43157">
    <property type="entry name" value="PHOSPHATIDYLINOSITOL-GLYCAN BIOSYNTHESIS CLASS F PROTEIN-RELATED"/>
    <property type="match status" value="1"/>
</dbReference>
<reference evidence="2 3" key="1">
    <citation type="submission" date="2020-08" db="EMBL/GenBank/DDBJ databases">
        <title>Genomic Encyclopedia of Type Strains, Phase III (KMG-III): the genomes of soil and plant-associated and newly described type strains.</title>
        <authorList>
            <person name="Whitman W."/>
        </authorList>
    </citation>
    <scope>NUCLEOTIDE SEQUENCE [LARGE SCALE GENOMIC DNA]</scope>
    <source>
        <strain evidence="2 3">CECT 3265</strain>
    </source>
</reference>
<dbReference type="AlphaFoldDB" id="A0A7W7LF62"/>
<protein>
    <submittedName>
        <fullName evidence="2">NAD(P)-dependent dehydrogenase (Short-subunit alcohol dehydrogenase family)</fullName>
    </submittedName>
</protein>
<comment type="caution">
    <text evidence="2">The sequence shown here is derived from an EMBL/GenBank/DDBJ whole genome shotgun (WGS) entry which is preliminary data.</text>
</comment>
<dbReference type="InterPro" id="IPR002347">
    <property type="entry name" value="SDR_fam"/>
</dbReference>
<proteinExistence type="predicted"/>